<evidence type="ECO:0000313" key="2">
    <source>
        <dbReference type="EMBL" id="CAK0857817.1"/>
    </source>
</evidence>
<dbReference type="Proteomes" id="UP001189429">
    <property type="component" value="Unassembled WGS sequence"/>
</dbReference>
<organism evidence="2 3">
    <name type="scientific">Prorocentrum cordatum</name>
    <dbReference type="NCBI Taxonomy" id="2364126"/>
    <lineage>
        <taxon>Eukaryota</taxon>
        <taxon>Sar</taxon>
        <taxon>Alveolata</taxon>
        <taxon>Dinophyceae</taxon>
        <taxon>Prorocentrales</taxon>
        <taxon>Prorocentraceae</taxon>
        <taxon>Prorocentrum</taxon>
    </lineage>
</organism>
<keyword evidence="1" id="KW-0732">Signal</keyword>
<keyword evidence="3" id="KW-1185">Reference proteome</keyword>
<name>A0ABN9UFB3_9DINO</name>
<evidence type="ECO:0000256" key="1">
    <source>
        <dbReference type="SAM" id="SignalP"/>
    </source>
</evidence>
<dbReference type="EMBL" id="CAUYUJ010015760">
    <property type="protein sequence ID" value="CAK0857817.1"/>
    <property type="molecule type" value="Genomic_DNA"/>
</dbReference>
<accession>A0ABN9UFB3</accession>
<sequence>MAAKRDAWLARSIVLVQGIPVAMSVQVQTLDEYQMTNGSMNYSMNGSSKFSLMTTTLPWSSVHDPTSPDRADCPPYNDDICIKNSPYWGSQHSCTSSIQFCTSWAKDMQRCCSLACGTVYLTEMACAAVTSAGSCRYPHSGSSDCGGTATPVPTPSVTLSPSISMMPDEPTWHAAAGGAAPMIPEEPTWHAAAGGAAPMMPDEPTWHAAAGGAAPMMPDEPTWHAAAGGAAPMIPEEPTWHAAAGGTAPVSAAGGVVASATGDPHLQNIHGEKFDLMKPGKHVLIQIPRKRTDSALLRVDAGVHVLGTQCADMYFQELNITGAWADVKRAGGLHYHAQDADDTSYHWSRFGNVQMKVAKGRTKKGIKYPKCLRHSAPMGGARGWTRRTRETMVSPGCINDAVVHLSLPA</sequence>
<gene>
    <name evidence="2" type="ORF">PCOR1329_LOCUS47784</name>
</gene>
<evidence type="ECO:0000313" key="3">
    <source>
        <dbReference type="Proteomes" id="UP001189429"/>
    </source>
</evidence>
<comment type="caution">
    <text evidence="2">The sequence shown here is derived from an EMBL/GenBank/DDBJ whole genome shotgun (WGS) entry which is preliminary data.</text>
</comment>
<feature type="chain" id="PRO_5046846208" evidence="1">
    <location>
        <begin position="25"/>
        <end position="409"/>
    </location>
</feature>
<feature type="signal peptide" evidence="1">
    <location>
        <begin position="1"/>
        <end position="24"/>
    </location>
</feature>
<reference evidence="2" key="1">
    <citation type="submission" date="2023-10" db="EMBL/GenBank/DDBJ databases">
        <authorList>
            <person name="Chen Y."/>
            <person name="Shah S."/>
            <person name="Dougan E. K."/>
            <person name="Thang M."/>
            <person name="Chan C."/>
        </authorList>
    </citation>
    <scope>NUCLEOTIDE SEQUENCE [LARGE SCALE GENOMIC DNA]</scope>
</reference>
<proteinExistence type="predicted"/>
<protein>
    <submittedName>
        <fullName evidence="2">Uncharacterized protein</fullName>
    </submittedName>
</protein>